<keyword evidence="4" id="KW-0255">Endonuclease</keyword>
<dbReference type="InterPro" id="IPR036691">
    <property type="entry name" value="Endo/exonu/phosph_ase_sf"/>
</dbReference>
<dbReference type="Pfam" id="PF03372">
    <property type="entry name" value="Exo_endo_phos"/>
    <property type="match status" value="1"/>
</dbReference>
<evidence type="ECO:0000256" key="1">
    <source>
        <dbReference type="SAM" id="MobiDB-lite"/>
    </source>
</evidence>
<sequence>MPRARLRLSVLALAATSLACPALVPDQDTSSDSGGADTSTSEPTPPDLPPPGPEDIVVATFNVHLFFDMVCDSGQCGGGAFEEAYSQAEFDYRADQIAAAIDGLKADVVLLQEVESQACLDALTKRLPQFQTAYLGETGFVSSIDTAILSNLPLIEIRSHGKAPIPLPDGGSTHFARDYLEAHLDAGGRRLIAFVAHFKSKNDDDPERRLAEATAARDLIDLAADNYPDALVLMGGDLNDVPESEPLQAIEAGGGTERVAASWATTTGPTCTTATRAPSTTSTCRPAAAAAASSRAPPACSGTPAPTAGAARTTRPCAAPSASAAERERTQGWRRRRGSERSKQLAGIEAQPRASAGQGPTRPPRPRALARAGEHRGSAALAGQEHRRPVPRATWAQQSSRLRSERAHL</sequence>
<organism evidence="4 5">
    <name type="scientific">Nannocystis pusilla</name>
    <dbReference type="NCBI Taxonomy" id="889268"/>
    <lineage>
        <taxon>Bacteria</taxon>
        <taxon>Pseudomonadati</taxon>
        <taxon>Myxococcota</taxon>
        <taxon>Polyangia</taxon>
        <taxon>Nannocystales</taxon>
        <taxon>Nannocystaceae</taxon>
        <taxon>Nannocystis</taxon>
    </lineage>
</organism>
<protein>
    <submittedName>
        <fullName evidence="4">Endonuclease/exonuclease/phosphatase family protein</fullName>
    </submittedName>
</protein>
<keyword evidence="2" id="KW-0732">Signal</keyword>
<dbReference type="SUPFAM" id="SSF56219">
    <property type="entry name" value="DNase I-like"/>
    <property type="match status" value="1"/>
</dbReference>
<feature type="signal peptide" evidence="2">
    <location>
        <begin position="1"/>
        <end position="19"/>
    </location>
</feature>
<evidence type="ECO:0000313" key="5">
    <source>
        <dbReference type="Proteomes" id="UP001150924"/>
    </source>
</evidence>
<keyword evidence="4" id="KW-0378">Hydrolase</keyword>
<dbReference type="RefSeq" id="WP_267768802.1">
    <property type="nucleotide sequence ID" value="NZ_JAPNKE010000002.1"/>
</dbReference>
<dbReference type="Gene3D" id="3.60.10.10">
    <property type="entry name" value="Endonuclease/exonuclease/phosphatase"/>
    <property type="match status" value="1"/>
</dbReference>
<dbReference type="InterPro" id="IPR005135">
    <property type="entry name" value="Endo/exonuclease/phosphatase"/>
</dbReference>
<dbReference type="PANTHER" id="PTHR42834:SF1">
    <property type="entry name" value="ENDONUCLEASE_EXONUCLEASE_PHOSPHATASE FAMILY PROTEIN (AFU_ORTHOLOGUE AFUA_3G09210)"/>
    <property type="match status" value="1"/>
</dbReference>
<evidence type="ECO:0000259" key="3">
    <source>
        <dbReference type="Pfam" id="PF03372"/>
    </source>
</evidence>
<dbReference type="Proteomes" id="UP001150924">
    <property type="component" value="Unassembled WGS sequence"/>
</dbReference>
<keyword evidence="4" id="KW-0540">Nuclease</keyword>
<name>A0A9X3IWL3_9BACT</name>
<accession>A0A9X3IWL3</accession>
<reference evidence="4" key="1">
    <citation type="submission" date="2022-11" db="EMBL/GenBank/DDBJ databases">
        <title>Minimal conservation of predation-associated metabolite biosynthetic gene clusters underscores biosynthetic potential of Myxococcota including descriptions for ten novel species: Archangium lansinium sp. nov., Myxococcus landrumus sp. nov., Nannocystis bai.</title>
        <authorList>
            <person name="Ahearne A."/>
            <person name="Stevens C."/>
            <person name="Phillips K."/>
        </authorList>
    </citation>
    <scope>NUCLEOTIDE SEQUENCE</scope>
    <source>
        <strain evidence="4">Na p29</strain>
    </source>
</reference>
<keyword evidence="5" id="KW-1185">Reference proteome</keyword>
<dbReference type="GO" id="GO:0004519">
    <property type="term" value="F:endonuclease activity"/>
    <property type="evidence" value="ECO:0007669"/>
    <property type="project" value="UniProtKB-KW"/>
</dbReference>
<feature type="chain" id="PRO_5040772385" evidence="2">
    <location>
        <begin position="20"/>
        <end position="409"/>
    </location>
</feature>
<dbReference type="PROSITE" id="PS51257">
    <property type="entry name" value="PROKAR_LIPOPROTEIN"/>
    <property type="match status" value="1"/>
</dbReference>
<feature type="domain" description="Endonuclease/exonuclease/phosphatase" evidence="3">
    <location>
        <begin position="59"/>
        <end position="278"/>
    </location>
</feature>
<feature type="compositionally biased region" description="Pro residues" evidence="1">
    <location>
        <begin position="43"/>
        <end position="53"/>
    </location>
</feature>
<feature type="region of interest" description="Disordered" evidence="1">
    <location>
        <begin position="269"/>
        <end position="409"/>
    </location>
</feature>
<evidence type="ECO:0000313" key="4">
    <source>
        <dbReference type="EMBL" id="MCY1006551.1"/>
    </source>
</evidence>
<comment type="caution">
    <text evidence="4">The sequence shown here is derived from an EMBL/GenBank/DDBJ whole genome shotgun (WGS) entry which is preliminary data.</text>
</comment>
<evidence type="ECO:0000256" key="2">
    <source>
        <dbReference type="SAM" id="SignalP"/>
    </source>
</evidence>
<gene>
    <name evidence="4" type="ORF">OV079_13510</name>
</gene>
<dbReference type="AlphaFoldDB" id="A0A9X3IWL3"/>
<dbReference type="EMBL" id="JAPNKE010000002">
    <property type="protein sequence ID" value="MCY1006551.1"/>
    <property type="molecule type" value="Genomic_DNA"/>
</dbReference>
<feature type="compositionally biased region" description="Low complexity" evidence="1">
    <location>
        <begin position="28"/>
        <end position="42"/>
    </location>
</feature>
<proteinExistence type="predicted"/>
<dbReference type="PANTHER" id="PTHR42834">
    <property type="entry name" value="ENDONUCLEASE/EXONUCLEASE/PHOSPHATASE FAMILY PROTEIN (AFU_ORTHOLOGUE AFUA_3G09210)"/>
    <property type="match status" value="1"/>
</dbReference>
<feature type="region of interest" description="Disordered" evidence="1">
    <location>
        <begin position="24"/>
        <end position="53"/>
    </location>
</feature>
<feature type="compositionally biased region" description="Low complexity" evidence="1">
    <location>
        <begin position="269"/>
        <end position="324"/>
    </location>
</feature>